<reference evidence="1" key="1">
    <citation type="journal article" date="2005" name="PLoS Biol.">
        <title>The genomes of Oryza sativa: a history of duplications.</title>
        <authorList>
            <person name="Yu J."/>
            <person name="Wang J."/>
            <person name="Lin W."/>
            <person name="Li S."/>
            <person name="Li H."/>
            <person name="Zhou J."/>
            <person name="Ni P."/>
            <person name="Dong W."/>
            <person name="Hu S."/>
            <person name="Zeng C."/>
            <person name="Zhang J."/>
            <person name="Zhang Y."/>
            <person name="Li R."/>
            <person name="Xu Z."/>
            <person name="Li S."/>
            <person name="Li X."/>
            <person name="Zheng H."/>
            <person name="Cong L."/>
            <person name="Lin L."/>
            <person name="Yin J."/>
            <person name="Geng J."/>
            <person name="Li G."/>
            <person name="Shi J."/>
            <person name="Liu J."/>
            <person name="Lv H."/>
            <person name="Li J."/>
            <person name="Wang J."/>
            <person name="Deng Y."/>
            <person name="Ran L."/>
            <person name="Shi X."/>
            <person name="Wang X."/>
            <person name="Wu Q."/>
            <person name="Li C."/>
            <person name="Ren X."/>
            <person name="Wang J."/>
            <person name="Wang X."/>
            <person name="Li D."/>
            <person name="Liu D."/>
            <person name="Zhang X."/>
            <person name="Ji Z."/>
            <person name="Zhao W."/>
            <person name="Sun Y."/>
            <person name="Zhang Z."/>
            <person name="Bao J."/>
            <person name="Han Y."/>
            <person name="Dong L."/>
            <person name="Ji J."/>
            <person name="Chen P."/>
            <person name="Wu S."/>
            <person name="Liu J."/>
            <person name="Xiao Y."/>
            <person name="Bu D."/>
            <person name="Tan J."/>
            <person name="Yang L."/>
            <person name="Ye C."/>
            <person name="Zhang J."/>
            <person name="Xu J."/>
            <person name="Zhou Y."/>
            <person name="Yu Y."/>
            <person name="Zhang B."/>
            <person name="Zhuang S."/>
            <person name="Wei H."/>
            <person name="Liu B."/>
            <person name="Lei M."/>
            <person name="Yu H."/>
            <person name="Li Y."/>
            <person name="Xu H."/>
            <person name="Wei S."/>
            <person name="He X."/>
            <person name="Fang L."/>
            <person name="Zhang Z."/>
            <person name="Zhang Y."/>
            <person name="Huang X."/>
            <person name="Su Z."/>
            <person name="Tong W."/>
            <person name="Li J."/>
            <person name="Tong Z."/>
            <person name="Li S."/>
            <person name="Ye J."/>
            <person name="Wang L."/>
            <person name="Fang L."/>
            <person name="Lei T."/>
            <person name="Chen C."/>
            <person name="Chen H."/>
            <person name="Xu Z."/>
            <person name="Li H."/>
            <person name="Huang H."/>
            <person name="Zhang F."/>
            <person name="Xu H."/>
            <person name="Li N."/>
            <person name="Zhao C."/>
            <person name="Li S."/>
            <person name="Dong L."/>
            <person name="Huang Y."/>
            <person name="Li L."/>
            <person name="Xi Y."/>
            <person name="Qi Q."/>
            <person name="Li W."/>
            <person name="Zhang B."/>
            <person name="Hu W."/>
            <person name="Zhang Y."/>
            <person name="Tian X."/>
            <person name="Jiao Y."/>
            <person name="Liang X."/>
            <person name="Jin J."/>
            <person name="Gao L."/>
            <person name="Zheng W."/>
            <person name="Hao B."/>
            <person name="Liu S."/>
            <person name="Wang W."/>
            <person name="Yuan L."/>
            <person name="Cao M."/>
            <person name="McDermott J."/>
            <person name="Samudrala R."/>
            <person name="Wang J."/>
            <person name="Wong G.K."/>
            <person name="Yang H."/>
        </authorList>
    </citation>
    <scope>NUCLEOTIDE SEQUENCE [LARGE SCALE GENOMIC DNA]</scope>
</reference>
<reference evidence="1" key="2">
    <citation type="submission" date="2008-12" db="EMBL/GenBank/DDBJ databases">
        <title>Improved gene annotation of the rice (Oryza sativa) genomes.</title>
        <authorList>
            <person name="Wang J."/>
            <person name="Li R."/>
            <person name="Fan W."/>
            <person name="Huang Q."/>
            <person name="Zhang J."/>
            <person name="Zhou Y."/>
            <person name="Hu Y."/>
            <person name="Zi S."/>
            <person name="Li J."/>
            <person name="Ni P."/>
            <person name="Zheng H."/>
            <person name="Zhang Y."/>
            <person name="Zhao M."/>
            <person name="Hao Q."/>
            <person name="McDermott J."/>
            <person name="Samudrala R."/>
            <person name="Kristiansen K."/>
            <person name="Wong G.K.-S."/>
        </authorList>
    </citation>
    <scope>NUCLEOTIDE SEQUENCE</scope>
</reference>
<name>A3BWT2_ORYSJ</name>
<organism evidence="1">
    <name type="scientific">Oryza sativa subsp. japonica</name>
    <name type="common">Rice</name>
    <dbReference type="NCBI Taxonomy" id="39947"/>
    <lineage>
        <taxon>Eukaryota</taxon>
        <taxon>Viridiplantae</taxon>
        <taxon>Streptophyta</taxon>
        <taxon>Embryophyta</taxon>
        <taxon>Tracheophyta</taxon>
        <taxon>Spermatophyta</taxon>
        <taxon>Magnoliopsida</taxon>
        <taxon>Liliopsida</taxon>
        <taxon>Poales</taxon>
        <taxon>Poaceae</taxon>
        <taxon>BOP clade</taxon>
        <taxon>Oryzoideae</taxon>
        <taxon>Oryzeae</taxon>
        <taxon>Oryzinae</taxon>
        <taxon>Oryza</taxon>
        <taxon>Oryza sativa</taxon>
    </lineage>
</organism>
<gene>
    <name evidence="1" type="ORF">OsJ_28644</name>
</gene>
<proteinExistence type="predicted"/>
<dbReference type="AlphaFoldDB" id="A3BWT2"/>
<protein>
    <submittedName>
        <fullName evidence="1">Uncharacterized protein</fullName>
    </submittedName>
</protein>
<dbReference type="Proteomes" id="UP000007752">
    <property type="component" value="Chromosome 9"/>
</dbReference>
<dbReference type="EMBL" id="CM000146">
    <property type="protein sequence ID" value="EAZ44021.1"/>
    <property type="molecule type" value="Genomic_DNA"/>
</dbReference>
<accession>A3BWT2</accession>
<evidence type="ECO:0000313" key="1">
    <source>
        <dbReference type="EMBL" id="EAZ44021.1"/>
    </source>
</evidence>
<sequence>MASFVDPTTDLSNDISAAIPARRFLATASLARSHLLSLAVSERRVEISAAASVDGKTRRRHRWRGCLGVKGAAGGSATCARPAQTRSPVPVLATVPCLLVSRRLLRVALSAMEEETAHSSSLAMVGTTWNMTPLAPRPSEDTALRSPRLSCLGYAGSGGKGAIATAAVVMAGEGPRRSIDRPTARGRERHQ</sequence>